<dbReference type="OrthoDB" id="9765468at2"/>
<dbReference type="SUPFAM" id="SSF56059">
    <property type="entry name" value="Glutathione synthetase ATP-binding domain-like"/>
    <property type="match status" value="1"/>
</dbReference>
<dbReference type="AlphaFoldDB" id="A0A4R7USI7"/>
<sequence length="222" mass="23735">MISELGTECLAVARWGGKAARLAELALHGHPVPPALCLTTDDHAGAATERAIGLWLSSTRPRRVILRTSLASEDTEEHARAGATRSEAGVEPVADRVLDRVRALLTHYRDVAGSVLLQEEAHCAFGGVAFVDGAETTIEVADTTSGVTAGQAPLTRVTVRDGSLRATRLRGPVPVLELVRKLLPVLGRVHDHFGWAADVEWGYVAGGVLVLQVRPITRELRP</sequence>
<evidence type="ECO:0008006" key="3">
    <source>
        <dbReference type="Google" id="ProtNLM"/>
    </source>
</evidence>
<evidence type="ECO:0000313" key="2">
    <source>
        <dbReference type="Proteomes" id="UP000294927"/>
    </source>
</evidence>
<reference evidence="1 2" key="1">
    <citation type="submission" date="2019-03" db="EMBL/GenBank/DDBJ databases">
        <title>Genomic Encyclopedia of Archaeal and Bacterial Type Strains, Phase II (KMG-II): from individual species to whole genera.</title>
        <authorList>
            <person name="Goeker M."/>
        </authorList>
    </citation>
    <scope>NUCLEOTIDE SEQUENCE [LARGE SCALE GENOMIC DNA]</scope>
    <source>
        <strain evidence="1 2">DSM 45499</strain>
    </source>
</reference>
<dbReference type="RefSeq" id="WP_133909114.1">
    <property type="nucleotide sequence ID" value="NZ_SOCP01000030.1"/>
</dbReference>
<name>A0A4R7USI7_9PSEU</name>
<dbReference type="Proteomes" id="UP000294927">
    <property type="component" value="Unassembled WGS sequence"/>
</dbReference>
<organism evidence="1 2">
    <name type="scientific">Actinophytocola oryzae</name>
    <dbReference type="NCBI Taxonomy" id="502181"/>
    <lineage>
        <taxon>Bacteria</taxon>
        <taxon>Bacillati</taxon>
        <taxon>Actinomycetota</taxon>
        <taxon>Actinomycetes</taxon>
        <taxon>Pseudonocardiales</taxon>
        <taxon>Pseudonocardiaceae</taxon>
    </lineage>
</organism>
<dbReference type="Gene3D" id="3.30.1490.20">
    <property type="entry name" value="ATP-grasp fold, A domain"/>
    <property type="match status" value="1"/>
</dbReference>
<evidence type="ECO:0000313" key="1">
    <source>
        <dbReference type="EMBL" id="TDV36827.1"/>
    </source>
</evidence>
<gene>
    <name evidence="1" type="ORF">CLV71_13033</name>
</gene>
<accession>A0A4R7USI7</accession>
<proteinExistence type="predicted"/>
<keyword evidence="2" id="KW-1185">Reference proteome</keyword>
<dbReference type="InterPro" id="IPR013815">
    <property type="entry name" value="ATP_grasp_subdomain_1"/>
</dbReference>
<comment type="caution">
    <text evidence="1">The sequence shown here is derived from an EMBL/GenBank/DDBJ whole genome shotgun (WGS) entry which is preliminary data.</text>
</comment>
<protein>
    <recommendedName>
        <fullName evidence="3">Pyruvate phosphate dikinase-like enzyme</fullName>
    </recommendedName>
</protein>
<dbReference type="Gene3D" id="3.30.470.20">
    <property type="entry name" value="ATP-grasp fold, B domain"/>
    <property type="match status" value="1"/>
</dbReference>
<dbReference type="GO" id="GO:0005524">
    <property type="term" value="F:ATP binding"/>
    <property type="evidence" value="ECO:0007669"/>
    <property type="project" value="InterPro"/>
</dbReference>
<dbReference type="EMBL" id="SOCP01000030">
    <property type="protein sequence ID" value="TDV36827.1"/>
    <property type="molecule type" value="Genomic_DNA"/>
</dbReference>